<proteinExistence type="predicted"/>
<keyword evidence="1" id="KW-0812">Transmembrane</keyword>
<comment type="caution">
    <text evidence="2">The sequence shown here is derived from an EMBL/GenBank/DDBJ whole genome shotgun (WGS) entry which is preliminary data.</text>
</comment>
<feature type="transmembrane region" description="Helical" evidence="1">
    <location>
        <begin position="12"/>
        <end position="31"/>
    </location>
</feature>
<keyword evidence="3" id="KW-1185">Reference proteome</keyword>
<organism evidence="2 3">
    <name type="scientific">Ornithinibacillus hominis</name>
    <dbReference type="NCBI Taxonomy" id="2763055"/>
    <lineage>
        <taxon>Bacteria</taxon>
        <taxon>Bacillati</taxon>
        <taxon>Bacillota</taxon>
        <taxon>Bacilli</taxon>
        <taxon>Bacillales</taxon>
        <taxon>Bacillaceae</taxon>
        <taxon>Ornithinibacillus</taxon>
    </lineage>
</organism>
<gene>
    <name evidence="2" type="ORF">H8S33_14495</name>
</gene>
<sequence length="109" mass="12135">MEKETNNRGPWTLVAVLSVILIVGLLLNQPMNRDKAIEKAKEFAPAEFEEVISAQFIPINENQLGAELWEIQLGNDDNQKAILTINAQSEKLVEGKIIDGDTGEVLDEF</sequence>
<protein>
    <recommendedName>
        <fullName evidence="4">PepSY domain-containing protein</fullName>
    </recommendedName>
</protein>
<dbReference type="Proteomes" id="UP000637359">
    <property type="component" value="Unassembled WGS sequence"/>
</dbReference>
<evidence type="ECO:0008006" key="4">
    <source>
        <dbReference type="Google" id="ProtNLM"/>
    </source>
</evidence>
<evidence type="ECO:0000313" key="3">
    <source>
        <dbReference type="Proteomes" id="UP000637359"/>
    </source>
</evidence>
<keyword evidence="1" id="KW-1133">Transmembrane helix</keyword>
<accession>A0A923RK75</accession>
<evidence type="ECO:0000313" key="2">
    <source>
        <dbReference type="EMBL" id="MBC5638003.1"/>
    </source>
</evidence>
<dbReference type="EMBL" id="JACOOL010000011">
    <property type="protein sequence ID" value="MBC5638003.1"/>
    <property type="molecule type" value="Genomic_DNA"/>
</dbReference>
<name>A0A923RK75_9BACI</name>
<evidence type="ECO:0000256" key="1">
    <source>
        <dbReference type="SAM" id="Phobius"/>
    </source>
</evidence>
<dbReference type="RefSeq" id="WP_186870711.1">
    <property type="nucleotide sequence ID" value="NZ_JACOOL010000011.1"/>
</dbReference>
<dbReference type="AlphaFoldDB" id="A0A923RK75"/>
<keyword evidence="1" id="KW-0472">Membrane</keyword>
<reference evidence="2" key="1">
    <citation type="submission" date="2020-08" db="EMBL/GenBank/DDBJ databases">
        <title>Genome public.</title>
        <authorList>
            <person name="Liu C."/>
            <person name="Sun Q."/>
        </authorList>
    </citation>
    <scope>NUCLEOTIDE SEQUENCE</scope>
    <source>
        <strain evidence="2">BX22</strain>
    </source>
</reference>